<dbReference type="AlphaFoldDB" id="A0A3P7KXS8"/>
<dbReference type="InterPro" id="IPR017452">
    <property type="entry name" value="GPCR_Rhodpsn_7TM"/>
</dbReference>
<feature type="transmembrane region" description="Helical" evidence="5">
    <location>
        <begin position="44"/>
        <end position="64"/>
    </location>
</feature>
<feature type="transmembrane region" description="Helical" evidence="5">
    <location>
        <begin position="12"/>
        <end position="32"/>
    </location>
</feature>
<comment type="subcellular location">
    <subcellularLocation>
        <location evidence="1">Membrane</location>
    </subcellularLocation>
</comment>
<reference evidence="7 8" key="1">
    <citation type="submission" date="2018-11" db="EMBL/GenBank/DDBJ databases">
        <authorList>
            <consortium name="Pathogen Informatics"/>
        </authorList>
    </citation>
    <scope>NUCLEOTIDE SEQUENCE [LARGE SCALE GENOMIC DNA]</scope>
</reference>
<evidence type="ECO:0000259" key="6">
    <source>
        <dbReference type="PROSITE" id="PS50262"/>
    </source>
</evidence>
<gene>
    <name evidence="7" type="ORF">SVUK_LOCUS7030</name>
</gene>
<evidence type="ECO:0000313" key="8">
    <source>
        <dbReference type="Proteomes" id="UP000270094"/>
    </source>
</evidence>
<dbReference type="CDD" id="cd00637">
    <property type="entry name" value="7tm_classA_rhodopsin-like"/>
    <property type="match status" value="1"/>
</dbReference>
<dbReference type="PANTHER" id="PTHR23360">
    <property type="entry name" value="G-PROTEIN COUPLED RECEPTORS FAMILY 1 PROFILE DOMAIN-CONTAINING PROTEIN-RELATED"/>
    <property type="match status" value="1"/>
</dbReference>
<evidence type="ECO:0000256" key="5">
    <source>
        <dbReference type="SAM" id="Phobius"/>
    </source>
</evidence>
<keyword evidence="8" id="KW-1185">Reference proteome</keyword>
<keyword evidence="2 5" id="KW-0812">Transmembrane</keyword>
<evidence type="ECO:0000256" key="3">
    <source>
        <dbReference type="ARBA" id="ARBA00022989"/>
    </source>
</evidence>
<proteinExistence type="predicted"/>
<keyword evidence="4 5" id="KW-0472">Membrane</keyword>
<dbReference type="Gene3D" id="1.20.1070.10">
    <property type="entry name" value="Rhodopsin 7-helix transmembrane proteins"/>
    <property type="match status" value="1"/>
</dbReference>
<protein>
    <recommendedName>
        <fullName evidence="6">G-protein coupled receptors family 1 profile domain-containing protein</fullName>
    </recommendedName>
</protein>
<dbReference type="GO" id="GO:0004930">
    <property type="term" value="F:G protein-coupled receptor activity"/>
    <property type="evidence" value="ECO:0007669"/>
    <property type="project" value="InterPro"/>
</dbReference>
<evidence type="ECO:0000313" key="7">
    <source>
        <dbReference type="EMBL" id="VDM72032.1"/>
    </source>
</evidence>
<dbReference type="Proteomes" id="UP000270094">
    <property type="component" value="Unassembled WGS sequence"/>
</dbReference>
<evidence type="ECO:0000256" key="4">
    <source>
        <dbReference type="ARBA" id="ARBA00023136"/>
    </source>
</evidence>
<name>A0A3P7KXS8_STRVU</name>
<dbReference type="PRINTS" id="PR00237">
    <property type="entry name" value="GPCRRHODOPSN"/>
</dbReference>
<feature type="domain" description="G-protein coupled receptors family 1 profile" evidence="6">
    <location>
        <begin position="26"/>
        <end position="212"/>
    </location>
</feature>
<feature type="transmembrane region" description="Helical" evidence="5">
    <location>
        <begin position="84"/>
        <end position="108"/>
    </location>
</feature>
<dbReference type="EMBL" id="UYYB01023335">
    <property type="protein sequence ID" value="VDM72032.1"/>
    <property type="molecule type" value="Genomic_DNA"/>
</dbReference>
<evidence type="ECO:0000256" key="1">
    <source>
        <dbReference type="ARBA" id="ARBA00004370"/>
    </source>
</evidence>
<accession>A0A3P7KXS8</accession>
<dbReference type="InterPro" id="IPR000276">
    <property type="entry name" value="GPCR_Rhodpsn"/>
</dbReference>
<dbReference type="SUPFAM" id="SSF81321">
    <property type="entry name" value="Family A G protein-coupled receptor-like"/>
    <property type="match status" value="1"/>
</dbReference>
<dbReference type="OrthoDB" id="5863619at2759"/>
<organism evidence="7 8">
    <name type="scientific">Strongylus vulgaris</name>
    <name type="common">Blood worm</name>
    <dbReference type="NCBI Taxonomy" id="40348"/>
    <lineage>
        <taxon>Eukaryota</taxon>
        <taxon>Metazoa</taxon>
        <taxon>Ecdysozoa</taxon>
        <taxon>Nematoda</taxon>
        <taxon>Chromadorea</taxon>
        <taxon>Rhabditida</taxon>
        <taxon>Rhabditina</taxon>
        <taxon>Rhabditomorpha</taxon>
        <taxon>Strongyloidea</taxon>
        <taxon>Strongylidae</taxon>
        <taxon>Strongylus</taxon>
    </lineage>
</organism>
<feature type="transmembrane region" description="Helical" evidence="5">
    <location>
        <begin position="149"/>
        <end position="171"/>
    </location>
</feature>
<dbReference type="InterPro" id="IPR019424">
    <property type="entry name" value="7TM_GPCR_Srsx"/>
</dbReference>
<keyword evidence="3 5" id="KW-1133">Transmembrane helix</keyword>
<dbReference type="SMART" id="SM01381">
    <property type="entry name" value="7TM_GPCR_Srsx"/>
    <property type="match status" value="1"/>
</dbReference>
<dbReference type="PANTHER" id="PTHR23360:SF16">
    <property type="entry name" value="G-PROTEIN COUPLED RECEPTORS FAMILY 1 PROFILE DOMAIN-CONTAINING PROTEIN"/>
    <property type="match status" value="1"/>
</dbReference>
<evidence type="ECO:0000256" key="2">
    <source>
        <dbReference type="ARBA" id="ARBA00022692"/>
    </source>
</evidence>
<dbReference type="GO" id="GO:0016020">
    <property type="term" value="C:membrane"/>
    <property type="evidence" value="ECO:0007669"/>
    <property type="project" value="UniProtKB-SubCell"/>
</dbReference>
<dbReference type="PROSITE" id="PS50262">
    <property type="entry name" value="G_PROTEIN_RECEP_F1_2"/>
    <property type="match status" value="1"/>
</dbReference>
<sequence length="212" mass="24260">MGVSSEHIPLCVVIITMGFCALGFFGNAMIVFATLKSPRLRNRCNLLICSLAFADLIVCVYLMHMRINLLRGWNFCKNSECYLVAMYGLFAMNIESGVGLVLGIDRLIAVVWPERGLRNCANDDCDPNQRSLVAKPLTRSYRYINLPKLLYVTMMATVFIYSVFVTLFGYWYSTGRFLRNVPMLYQLLHVFKIGYTDSQKNRKQSCHFVCLI</sequence>
<dbReference type="InterPro" id="IPR047130">
    <property type="entry name" value="7TM_GPCR_Srsx_nematod"/>
</dbReference>
<dbReference type="Pfam" id="PF10320">
    <property type="entry name" value="7TM_GPCR_Srsx"/>
    <property type="match status" value="1"/>
</dbReference>